<evidence type="ECO:0000256" key="1">
    <source>
        <dbReference type="SAM" id="SignalP"/>
    </source>
</evidence>
<protein>
    <submittedName>
        <fullName evidence="2">Ester cyclase</fullName>
    </submittedName>
</protein>
<proteinExistence type="predicted"/>
<accession>A0ABV6YNP4</accession>
<dbReference type="Proteomes" id="UP001594288">
    <property type="component" value="Unassembled WGS sequence"/>
</dbReference>
<dbReference type="PANTHER" id="PTHR38436:SF1">
    <property type="entry name" value="ESTER CYCLASE"/>
    <property type="match status" value="1"/>
</dbReference>
<evidence type="ECO:0000313" key="2">
    <source>
        <dbReference type="EMBL" id="MFC1799648.1"/>
    </source>
</evidence>
<name>A0ABV6YNP4_UNCEI</name>
<dbReference type="Gene3D" id="3.10.450.50">
    <property type="match status" value="1"/>
</dbReference>
<dbReference type="PROSITE" id="PS51257">
    <property type="entry name" value="PROKAR_LIPOPROTEIN"/>
    <property type="match status" value="1"/>
</dbReference>
<feature type="signal peptide" evidence="1">
    <location>
        <begin position="1"/>
        <end position="18"/>
    </location>
</feature>
<sequence length="169" mass="18847">MYQRVIFILMIVATLVVACGPSPSDQLQANKELVQRFTESLNATDWDALDELLTEDFSRHSQATPGVQVTSREEFKQLQESFLVSMPDQRVTLEMLIAEADMVAAYATYSGTHTGPMGEFPPTGKSVESKFLCIFRIDDDRIAELWVEADNMAMLTQLGLFPPPVAPND</sequence>
<feature type="chain" id="PRO_5046712502" evidence="1">
    <location>
        <begin position="19"/>
        <end position="169"/>
    </location>
</feature>
<dbReference type="InterPro" id="IPR009959">
    <property type="entry name" value="Cyclase_SnoaL-like"/>
</dbReference>
<reference evidence="2 3" key="1">
    <citation type="submission" date="2024-09" db="EMBL/GenBank/DDBJ databases">
        <authorList>
            <person name="D'Angelo T."/>
        </authorList>
    </citation>
    <scope>NUCLEOTIDE SEQUENCE [LARGE SCALE GENOMIC DNA]</scope>
    <source>
        <strain evidence="2">SAG AM-311-F02</strain>
    </source>
</reference>
<keyword evidence="1" id="KW-0732">Signal</keyword>
<keyword evidence="3" id="KW-1185">Reference proteome</keyword>
<organism evidence="2 3">
    <name type="scientific">Eiseniibacteriota bacterium</name>
    <dbReference type="NCBI Taxonomy" id="2212470"/>
    <lineage>
        <taxon>Bacteria</taxon>
        <taxon>Candidatus Eiseniibacteriota</taxon>
    </lineage>
</organism>
<comment type="caution">
    <text evidence="2">The sequence shown here is derived from an EMBL/GenBank/DDBJ whole genome shotgun (WGS) entry which is preliminary data.</text>
</comment>
<gene>
    <name evidence="2" type="ORF">ACFL2Z_01895</name>
</gene>
<dbReference type="SUPFAM" id="SSF54427">
    <property type="entry name" value="NTF2-like"/>
    <property type="match status" value="1"/>
</dbReference>
<dbReference type="Pfam" id="PF07366">
    <property type="entry name" value="SnoaL"/>
    <property type="match status" value="1"/>
</dbReference>
<dbReference type="PANTHER" id="PTHR38436">
    <property type="entry name" value="POLYKETIDE CYCLASE SNOAL-LIKE DOMAIN"/>
    <property type="match status" value="1"/>
</dbReference>
<dbReference type="InterPro" id="IPR032710">
    <property type="entry name" value="NTF2-like_dom_sf"/>
</dbReference>
<evidence type="ECO:0000313" key="3">
    <source>
        <dbReference type="Proteomes" id="UP001594288"/>
    </source>
</evidence>
<dbReference type="EMBL" id="JBHPEI010000019">
    <property type="protein sequence ID" value="MFC1799648.1"/>
    <property type="molecule type" value="Genomic_DNA"/>
</dbReference>